<evidence type="ECO:0000259" key="3">
    <source>
        <dbReference type="PROSITE" id="PS51352"/>
    </source>
</evidence>
<dbReference type="GO" id="GO:0015035">
    <property type="term" value="F:protein-disulfide reductase activity"/>
    <property type="evidence" value="ECO:0007669"/>
    <property type="project" value="TreeGrafter"/>
</dbReference>
<dbReference type="GO" id="GO:0005788">
    <property type="term" value="C:endoplasmic reticulum lumen"/>
    <property type="evidence" value="ECO:0007669"/>
    <property type="project" value="TreeGrafter"/>
</dbReference>
<dbReference type="Gene3D" id="3.40.30.10">
    <property type="entry name" value="Glutaredoxin"/>
    <property type="match status" value="1"/>
</dbReference>
<name>A0A0C3GF13_PILCF</name>
<feature type="chain" id="PRO_5002177645" description="Thioredoxin domain-containing protein" evidence="2">
    <location>
        <begin position="20"/>
        <end position="381"/>
    </location>
</feature>
<feature type="compositionally biased region" description="Basic and acidic residues" evidence="1">
    <location>
        <begin position="370"/>
        <end position="381"/>
    </location>
</feature>
<feature type="signal peptide" evidence="2">
    <location>
        <begin position="1"/>
        <end position="19"/>
    </location>
</feature>
<feature type="compositionally biased region" description="Basic and acidic residues" evidence="1">
    <location>
        <begin position="291"/>
        <end position="317"/>
    </location>
</feature>
<dbReference type="InParanoid" id="A0A0C3GF13"/>
<dbReference type="PROSITE" id="PS51352">
    <property type="entry name" value="THIOREDOXIN_2"/>
    <property type="match status" value="1"/>
</dbReference>
<dbReference type="HOGENOM" id="CLU_048905_0_0_1"/>
<organism evidence="4 5">
    <name type="scientific">Piloderma croceum (strain F 1598)</name>
    <dbReference type="NCBI Taxonomy" id="765440"/>
    <lineage>
        <taxon>Eukaryota</taxon>
        <taxon>Fungi</taxon>
        <taxon>Dikarya</taxon>
        <taxon>Basidiomycota</taxon>
        <taxon>Agaricomycotina</taxon>
        <taxon>Agaricomycetes</taxon>
        <taxon>Agaricomycetidae</taxon>
        <taxon>Atheliales</taxon>
        <taxon>Atheliaceae</taxon>
        <taxon>Piloderma</taxon>
    </lineage>
</organism>
<dbReference type="Pfam" id="PF00085">
    <property type="entry name" value="Thioredoxin"/>
    <property type="match status" value="1"/>
</dbReference>
<feature type="domain" description="Thioredoxin" evidence="3">
    <location>
        <begin position="7"/>
        <end position="136"/>
    </location>
</feature>
<evidence type="ECO:0000313" key="4">
    <source>
        <dbReference type="EMBL" id="KIM90274.1"/>
    </source>
</evidence>
<dbReference type="STRING" id="765440.A0A0C3GF13"/>
<evidence type="ECO:0000256" key="2">
    <source>
        <dbReference type="SAM" id="SignalP"/>
    </source>
</evidence>
<keyword evidence="2" id="KW-0732">Signal</keyword>
<dbReference type="InterPro" id="IPR013766">
    <property type="entry name" value="Thioredoxin_domain"/>
</dbReference>
<reference evidence="4 5" key="1">
    <citation type="submission" date="2014-04" db="EMBL/GenBank/DDBJ databases">
        <authorList>
            <consortium name="DOE Joint Genome Institute"/>
            <person name="Kuo A."/>
            <person name="Tarkka M."/>
            <person name="Buscot F."/>
            <person name="Kohler A."/>
            <person name="Nagy L.G."/>
            <person name="Floudas D."/>
            <person name="Copeland A."/>
            <person name="Barry K.W."/>
            <person name="Cichocki N."/>
            <person name="Veneault-Fourrey C."/>
            <person name="LaButti K."/>
            <person name="Lindquist E.A."/>
            <person name="Lipzen A."/>
            <person name="Lundell T."/>
            <person name="Morin E."/>
            <person name="Murat C."/>
            <person name="Sun H."/>
            <person name="Tunlid A."/>
            <person name="Henrissat B."/>
            <person name="Grigoriev I.V."/>
            <person name="Hibbett D.S."/>
            <person name="Martin F."/>
            <person name="Nordberg H.P."/>
            <person name="Cantor M.N."/>
            <person name="Hua S.X."/>
        </authorList>
    </citation>
    <scope>NUCLEOTIDE SEQUENCE [LARGE SCALE GENOMIC DNA]</scope>
    <source>
        <strain evidence="4 5">F 1598</strain>
    </source>
</reference>
<dbReference type="AlphaFoldDB" id="A0A0C3GF13"/>
<feature type="region of interest" description="Disordered" evidence="1">
    <location>
        <begin position="281"/>
        <end position="323"/>
    </location>
</feature>
<reference evidence="5" key="2">
    <citation type="submission" date="2015-01" db="EMBL/GenBank/DDBJ databases">
        <title>Evolutionary Origins and Diversification of the Mycorrhizal Mutualists.</title>
        <authorList>
            <consortium name="DOE Joint Genome Institute"/>
            <consortium name="Mycorrhizal Genomics Consortium"/>
            <person name="Kohler A."/>
            <person name="Kuo A."/>
            <person name="Nagy L.G."/>
            <person name="Floudas D."/>
            <person name="Copeland A."/>
            <person name="Barry K.W."/>
            <person name="Cichocki N."/>
            <person name="Veneault-Fourrey C."/>
            <person name="LaButti K."/>
            <person name="Lindquist E.A."/>
            <person name="Lipzen A."/>
            <person name="Lundell T."/>
            <person name="Morin E."/>
            <person name="Murat C."/>
            <person name="Riley R."/>
            <person name="Ohm R."/>
            <person name="Sun H."/>
            <person name="Tunlid A."/>
            <person name="Henrissat B."/>
            <person name="Grigoriev I.V."/>
            <person name="Hibbett D.S."/>
            <person name="Martin F."/>
        </authorList>
    </citation>
    <scope>NUCLEOTIDE SEQUENCE [LARGE SCALE GENOMIC DNA]</scope>
    <source>
        <strain evidence="5">F 1598</strain>
    </source>
</reference>
<proteinExistence type="predicted"/>
<dbReference type="PANTHER" id="PTHR45815:SF3">
    <property type="entry name" value="PROTEIN DISULFIDE-ISOMERASE A6"/>
    <property type="match status" value="1"/>
</dbReference>
<dbReference type="SUPFAM" id="SSF52833">
    <property type="entry name" value="Thioredoxin-like"/>
    <property type="match status" value="1"/>
</dbReference>
<dbReference type="EMBL" id="KN832973">
    <property type="protein sequence ID" value="KIM90274.1"/>
    <property type="molecule type" value="Genomic_DNA"/>
</dbReference>
<dbReference type="GO" id="GO:0034976">
    <property type="term" value="P:response to endoplasmic reticulum stress"/>
    <property type="evidence" value="ECO:0007669"/>
    <property type="project" value="TreeGrafter"/>
</dbReference>
<keyword evidence="5" id="KW-1185">Reference proteome</keyword>
<dbReference type="PRINTS" id="PR00421">
    <property type="entry name" value="THIOREDOXIN"/>
</dbReference>
<dbReference type="Proteomes" id="UP000054166">
    <property type="component" value="Unassembled WGS sequence"/>
</dbReference>
<feature type="region of interest" description="Disordered" evidence="1">
    <location>
        <begin position="354"/>
        <end position="381"/>
    </location>
</feature>
<accession>A0A0C3GF13</accession>
<gene>
    <name evidence="4" type="ORF">PILCRDRAFT_812003</name>
</gene>
<sequence length="381" mass="41457">MLLQIFALTLVLAPSLVSAAIFPKDTHVKMLDAKSFKRAMKKNETSVVAFVAPWCGHCQRMAPEYSKAALSLYPLIPFYAVDCDVESNKRLCGGQGVQGFPTIKLFPRGNQKPPVSYDSPTRTASAFSNWASKLVPNIAKKLNDPNDITDWASHKVSKPRALLLNKDKMVPLLWQVLSNKYGREIQFASHNDHKGKVYLSMGLKAGEKKASKVVIYPAGSTVPVLYEGLNKFGPLSKFFHSVLDGTADLKVADEETKAEEAVHETQAKQEAHHTLFADGGETIKDGNGTGHDVHGEVGRKENASPQEATKEDTKSEPEAVVASNTGEDEQVIFAAVIETAPTQASVVVEVDEITTTIPSSPSPKPVGQLKSEDAEHPRDEL</sequence>
<dbReference type="OrthoDB" id="427280at2759"/>
<evidence type="ECO:0000313" key="5">
    <source>
        <dbReference type="Proteomes" id="UP000054166"/>
    </source>
</evidence>
<evidence type="ECO:0000256" key="1">
    <source>
        <dbReference type="SAM" id="MobiDB-lite"/>
    </source>
</evidence>
<dbReference type="PANTHER" id="PTHR45815">
    <property type="entry name" value="PROTEIN DISULFIDE-ISOMERASE A6"/>
    <property type="match status" value="1"/>
</dbReference>
<dbReference type="InterPro" id="IPR036249">
    <property type="entry name" value="Thioredoxin-like_sf"/>
</dbReference>
<protein>
    <recommendedName>
        <fullName evidence="3">Thioredoxin domain-containing protein</fullName>
    </recommendedName>
</protein>